<proteinExistence type="inferred from homology"/>
<evidence type="ECO:0000256" key="5">
    <source>
        <dbReference type="ARBA" id="ARBA00022989"/>
    </source>
</evidence>
<evidence type="ECO:0000256" key="2">
    <source>
        <dbReference type="ARBA" id="ARBA00005811"/>
    </source>
</evidence>
<dbReference type="PANTHER" id="PTHR30558">
    <property type="entry name" value="EXBD MEMBRANE COMPONENT OF PMF-DRIVEN MACROMOLECULE IMPORT SYSTEM"/>
    <property type="match status" value="1"/>
</dbReference>
<evidence type="ECO:0000313" key="9">
    <source>
        <dbReference type="EMBL" id="RCK31018.1"/>
    </source>
</evidence>
<dbReference type="OrthoDB" id="7354557at2"/>
<feature type="transmembrane region" description="Helical" evidence="8">
    <location>
        <begin position="20"/>
        <end position="37"/>
    </location>
</feature>
<comment type="subcellular location">
    <subcellularLocation>
        <location evidence="1">Cell membrane</location>
        <topology evidence="1">Single-pass membrane protein</topology>
    </subcellularLocation>
    <subcellularLocation>
        <location evidence="7">Cell membrane</location>
        <topology evidence="7">Single-pass type II membrane protein</topology>
    </subcellularLocation>
</comment>
<keyword evidence="6 8" id="KW-0472">Membrane</keyword>
<dbReference type="InterPro" id="IPR003400">
    <property type="entry name" value="ExbD"/>
</dbReference>
<evidence type="ECO:0000256" key="7">
    <source>
        <dbReference type="RuleBase" id="RU003879"/>
    </source>
</evidence>
<evidence type="ECO:0000256" key="3">
    <source>
        <dbReference type="ARBA" id="ARBA00022475"/>
    </source>
</evidence>
<dbReference type="Pfam" id="PF02472">
    <property type="entry name" value="ExbD"/>
    <property type="match status" value="1"/>
</dbReference>
<keyword evidence="7" id="KW-0653">Protein transport</keyword>
<dbReference type="EMBL" id="JPWF01000025">
    <property type="protein sequence ID" value="RCK31018.1"/>
    <property type="molecule type" value="Genomic_DNA"/>
</dbReference>
<sequence length="135" mass="14887">MKRRIQIAEDGPVQEPMLPLINIVFLLLIFFMIAGSLQKLGPFEVDPPASQTAEARPEDTIVLWFGKTGEIGIDDLTGDLDRLSSMLPVDYIGRPVEIRADRATEGTKVVALLKRLQELGVDKVQLMTAIEAGQD</sequence>
<reference evidence="9 10" key="1">
    <citation type="submission" date="2014-07" db="EMBL/GenBank/DDBJ databases">
        <title>Draft genome sequence of Thalassospira profundimaris 35.</title>
        <authorList>
            <person name="Lai Q."/>
            <person name="Shao Z."/>
        </authorList>
    </citation>
    <scope>NUCLEOTIDE SEQUENCE [LARGE SCALE GENOMIC DNA]</scope>
    <source>
        <strain evidence="9 10">35</strain>
    </source>
</reference>
<organism evidence="9 10">
    <name type="scientific">Thalassospira profundimaris</name>
    <dbReference type="NCBI Taxonomy" id="502049"/>
    <lineage>
        <taxon>Bacteria</taxon>
        <taxon>Pseudomonadati</taxon>
        <taxon>Pseudomonadota</taxon>
        <taxon>Alphaproteobacteria</taxon>
        <taxon>Rhodospirillales</taxon>
        <taxon>Thalassospiraceae</taxon>
        <taxon>Thalassospira</taxon>
    </lineage>
</organism>
<keyword evidence="3" id="KW-1003">Cell membrane</keyword>
<dbReference type="GO" id="GO:0015031">
    <property type="term" value="P:protein transport"/>
    <property type="evidence" value="ECO:0007669"/>
    <property type="project" value="UniProtKB-KW"/>
</dbReference>
<dbReference type="RefSeq" id="WP_114104398.1">
    <property type="nucleotide sequence ID" value="NZ_JPWF01000025.1"/>
</dbReference>
<evidence type="ECO:0000256" key="6">
    <source>
        <dbReference type="ARBA" id="ARBA00023136"/>
    </source>
</evidence>
<comment type="similarity">
    <text evidence="2 7">Belongs to the ExbD/TolR family.</text>
</comment>
<gene>
    <name evidence="9" type="ORF">TH19_22110</name>
</gene>
<accession>A0A367VYA4</accession>
<dbReference type="GO" id="GO:0005886">
    <property type="term" value="C:plasma membrane"/>
    <property type="evidence" value="ECO:0007669"/>
    <property type="project" value="UniProtKB-SubCell"/>
</dbReference>
<dbReference type="AlphaFoldDB" id="A0A367VYA4"/>
<evidence type="ECO:0000313" key="10">
    <source>
        <dbReference type="Proteomes" id="UP000253226"/>
    </source>
</evidence>
<dbReference type="GO" id="GO:0022857">
    <property type="term" value="F:transmembrane transporter activity"/>
    <property type="evidence" value="ECO:0007669"/>
    <property type="project" value="InterPro"/>
</dbReference>
<keyword evidence="7" id="KW-0813">Transport</keyword>
<keyword evidence="4 7" id="KW-0812">Transmembrane</keyword>
<keyword evidence="5 8" id="KW-1133">Transmembrane helix</keyword>
<dbReference type="Proteomes" id="UP000253226">
    <property type="component" value="Unassembled WGS sequence"/>
</dbReference>
<evidence type="ECO:0000256" key="1">
    <source>
        <dbReference type="ARBA" id="ARBA00004162"/>
    </source>
</evidence>
<evidence type="ECO:0000256" key="4">
    <source>
        <dbReference type="ARBA" id="ARBA00022692"/>
    </source>
</evidence>
<name>A0A367VYA4_9PROT</name>
<comment type="caution">
    <text evidence="9">The sequence shown here is derived from an EMBL/GenBank/DDBJ whole genome shotgun (WGS) entry which is preliminary data.</text>
</comment>
<evidence type="ECO:0000256" key="8">
    <source>
        <dbReference type="SAM" id="Phobius"/>
    </source>
</evidence>
<protein>
    <submittedName>
        <fullName evidence="9">Biopolymer transporter ExbD</fullName>
    </submittedName>
</protein>